<sequence>MEKAVKGFKTTGIYPFNPEVFADDDFLPAEVTDVAEEQTTEQPVVARNLPESPQSDTEPGNQNPQPSCSHVPFKNILFEISPKPISNAREKDKKSGKRANRAQHAEELTSSPFKDELIAKEANKKQNVKSLKRKFTDAVPKKRKNIRKKEPVNASSSDSEEEDSDTICIYCTSKYRHSKAGEGWIQCQNCKGWAHDACGGVSEHDEEFICLLCS</sequence>
<gene>
    <name evidence="1" type="ORF">MML48_10g00001236</name>
</gene>
<keyword evidence="2" id="KW-1185">Reference proteome</keyword>
<dbReference type="Proteomes" id="UP001056778">
    <property type="component" value="Chromosome 10"/>
</dbReference>
<reference evidence="1" key="1">
    <citation type="submission" date="2022-04" db="EMBL/GenBank/DDBJ databases">
        <title>Chromosome-scale genome assembly of Holotrichia oblita Faldermann.</title>
        <authorList>
            <person name="Rongchong L."/>
        </authorList>
    </citation>
    <scope>NUCLEOTIDE SEQUENCE</scope>
    <source>
        <strain evidence="1">81SQS9</strain>
    </source>
</reference>
<comment type="caution">
    <text evidence="1">The sequence shown here is derived from an EMBL/GenBank/DDBJ whole genome shotgun (WGS) entry which is preliminary data.</text>
</comment>
<evidence type="ECO:0000313" key="1">
    <source>
        <dbReference type="EMBL" id="KAI4454273.1"/>
    </source>
</evidence>
<accession>A0ACB9SG05</accession>
<proteinExistence type="predicted"/>
<evidence type="ECO:0000313" key="2">
    <source>
        <dbReference type="Proteomes" id="UP001056778"/>
    </source>
</evidence>
<organism evidence="1 2">
    <name type="scientific">Holotrichia oblita</name>
    <name type="common">Chafer beetle</name>
    <dbReference type="NCBI Taxonomy" id="644536"/>
    <lineage>
        <taxon>Eukaryota</taxon>
        <taxon>Metazoa</taxon>
        <taxon>Ecdysozoa</taxon>
        <taxon>Arthropoda</taxon>
        <taxon>Hexapoda</taxon>
        <taxon>Insecta</taxon>
        <taxon>Pterygota</taxon>
        <taxon>Neoptera</taxon>
        <taxon>Endopterygota</taxon>
        <taxon>Coleoptera</taxon>
        <taxon>Polyphaga</taxon>
        <taxon>Scarabaeiformia</taxon>
        <taxon>Scarabaeidae</taxon>
        <taxon>Melolonthinae</taxon>
        <taxon>Holotrichia</taxon>
    </lineage>
</organism>
<name>A0ACB9SG05_HOLOL</name>
<protein>
    <submittedName>
        <fullName evidence="1">Uncharacterized protein</fullName>
    </submittedName>
</protein>
<dbReference type="EMBL" id="CM043024">
    <property type="protein sequence ID" value="KAI4454273.1"/>
    <property type="molecule type" value="Genomic_DNA"/>
</dbReference>